<feature type="region of interest" description="Disordered" evidence="1">
    <location>
        <begin position="198"/>
        <end position="229"/>
    </location>
</feature>
<evidence type="ECO:0008006" key="5">
    <source>
        <dbReference type="Google" id="ProtNLM"/>
    </source>
</evidence>
<evidence type="ECO:0000313" key="2">
    <source>
        <dbReference type="EMBL" id="QCD87353.1"/>
    </source>
</evidence>
<dbReference type="AlphaFoldDB" id="A0A4D6LFT7"/>
<organism evidence="2 4">
    <name type="scientific">Vigna unguiculata</name>
    <name type="common">Cowpea</name>
    <dbReference type="NCBI Taxonomy" id="3917"/>
    <lineage>
        <taxon>Eukaryota</taxon>
        <taxon>Viridiplantae</taxon>
        <taxon>Streptophyta</taxon>
        <taxon>Embryophyta</taxon>
        <taxon>Tracheophyta</taxon>
        <taxon>Spermatophyta</taxon>
        <taxon>Magnoliopsida</taxon>
        <taxon>eudicotyledons</taxon>
        <taxon>Gunneridae</taxon>
        <taxon>Pentapetalae</taxon>
        <taxon>rosids</taxon>
        <taxon>fabids</taxon>
        <taxon>Fabales</taxon>
        <taxon>Fabaceae</taxon>
        <taxon>Papilionoideae</taxon>
        <taxon>50 kb inversion clade</taxon>
        <taxon>NPAAA clade</taxon>
        <taxon>indigoferoid/millettioid clade</taxon>
        <taxon>Phaseoleae</taxon>
        <taxon>Vigna</taxon>
    </lineage>
</organism>
<feature type="compositionally biased region" description="Low complexity" evidence="1">
    <location>
        <begin position="199"/>
        <end position="222"/>
    </location>
</feature>
<name>A0A4D6LFT7_VIGUN</name>
<dbReference type="EMBL" id="CP039347">
    <property type="protein sequence ID" value="QCD87354.1"/>
    <property type="molecule type" value="Genomic_DNA"/>
</dbReference>
<reference evidence="2 4" key="1">
    <citation type="submission" date="2019-04" db="EMBL/GenBank/DDBJ databases">
        <title>An improved genome assembly and genetic linkage map for asparagus bean, Vigna unguiculata ssp. sesquipedialis.</title>
        <authorList>
            <person name="Xia Q."/>
            <person name="Zhang R."/>
            <person name="Dong Y."/>
        </authorList>
    </citation>
    <scope>NUCLEOTIDE SEQUENCE [LARGE SCALE GENOMIC DNA]</scope>
    <source>
        <tissue evidence="2">Leaf</tissue>
    </source>
</reference>
<evidence type="ECO:0000313" key="4">
    <source>
        <dbReference type="Proteomes" id="UP000501690"/>
    </source>
</evidence>
<protein>
    <recommendedName>
        <fullName evidence="5">Nucleic acid-binding</fullName>
    </recommendedName>
</protein>
<evidence type="ECO:0000256" key="1">
    <source>
        <dbReference type="SAM" id="MobiDB-lite"/>
    </source>
</evidence>
<accession>A0A4D6LFT7</accession>
<dbReference type="Proteomes" id="UP000501690">
    <property type="component" value="Linkage Group LG3"/>
</dbReference>
<dbReference type="InterPro" id="IPR012340">
    <property type="entry name" value="NA-bd_OB-fold"/>
</dbReference>
<sequence>MEPERYEVEMEPERRGWRRSERREESRRRDAIAECVRYKLELQVTNRDNYTNFVLWDQDYNNLIGVSTVELMNKMIEDGEDNPKCFPKDLDVLLGCTLAFKVRVQPNNKSSSVMKASNNLETITSIRSKLETKMVIKSFGRGISDSNNEAETISQAELGKGSKPTSICGSSNQSKTIGLIKSAPHGIKIQESSPTIICGSTNQSKSSGGSTNKSKSGGSTKSAPDTGKIKEISGKASCDENTEADICMLILSGSANHDPCIDLCVTLTKELLFDFEVDCDHLDDIPSAEFSRTKTKKRMKQEK</sequence>
<feature type="region of interest" description="Disordered" evidence="1">
    <location>
        <begin position="1"/>
        <end position="23"/>
    </location>
</feature>
<evidence type="ECO:0000313" key="3">
    <source>
        <dbReference type="EMBL" id="QCD87354.1"/>
    </source>
</evidence>
<proteinExistence type="predicted"/>
<keyword evidence="4" id="KW-1185">Reference proteome</keyword>
<gene>
    <name evidence="2" type="ORF">DEO72_LG3g1887</name>
    <name evidence="3" type="ORF">DEO72_LG3g1888</name>
</gene>
<dbReference type="Gene3D" id="2.40.50.140">
    <property type="entry name" value="Nucleic acid-binding proteins"/>
    <property type="match status" value="1"/>
</dbReference>
<dbReference type="EMBL" id="CP039347">
    <property type="protein sequence ID" value="QCD87353.1"/>
    <property type="molecule type" value="Genomic_DNA"/>
</dbReference>